<evidence type="ECO:0000313" key="2">
    <source>
        <dbReference type="EMBL" id="KAE9591207.1"/>
    </source>
</evidence>
<sequence length="56" mass="6328">MDLVLHFLLKFERQMFSFLAWVSMALGVDPMVVYEFDDGGGEMNKDTGGSEVLVVR</sequence>
<keyword evidence="1" id="KW-0732">Signal</keyword>
<reference evidence="3" key="1">
    <citation type="journal article" date="2020" name="Nat. Commun.">
        <title>Genome sequence of the cluster root forming white lupin.</title>
        <authorList>
            <person name="Hufnagel B."/>
            <person name="Marques A."/>
            <person name="Soriano A."/>
            <person name="Marques L."/>
            <person name="Divol F."/>
            <person name="Doumas P."/>
            <person name="Sallet E."/>
            <person name="Mancinotti D."/>
            <person name="Carrere S."/>
            <person name="Marande W."/>
            <person name="Arribat S."/>
            <person name="Keller J."/>
            <person name="Huneau C."/>
            <person name="Blein T."/>
            <person name="Aime D."/>
            <person name="Laguerre M."/>
            <person name="Taylor J."/>
            <person name="Schubert V."/>
            <person name="Nelson M."/>
            <person name="Geu-Flores F."/>
            <person name="Crespi M."/>
            <person name="Gallardo-Guerrero K."/>
            <person name="Delaux P.-M."/>
            <person name="Salse J."/>
            <person name="Berges H."/>
            <person name="Guyot R."/>
            <person name="Gouzy J."/>
            <person name="Peret B."/>
        </authorList>
    </citation>
    <scope>NUCLEOTIDE SEQUENCE [LARGE SCALE GENOMIC DNA]</scope>
    <source>
        <strain evidence="3">cv. Amiga</strain>
    </source>
</reference>
<evidence type="ECO:0000256" key="1">
    <source>
        <dbReference type="SAM" id="SignalP"/>
    </source>
</evidence>
<protein>
    <submittedName>
        <fullName evidence="2">Uncharacterized protein</fullName>
    </submittedName>
</protein>
<keyword evidence="3" id="KW-1185">Reference proteome</keyword>
<gene>
    <name evidence="2" type="ORF">Lalb_Chr20g0115981</name>
</gene>
<dbReference type="AlphaFoldDB" id="A0A6A4NXF2"/>
<dbReference type="Proteomes" id="UP000447434">
    <property type="component" value="Chromosome 20"/>
</dbReference>
<feature type="chain" id="PRO_5025397194" evidence="1">
    <location>
        <begin position="28"/>
        <end position="56"/>
    </location>
</feature>
<organism evidence="2 3">
    <name type="scientific">Lupinus albus</name>
    <name type="common">White lupine</name>
    <name type="synonym">Lupinus termis</name>
    <dbReference type="NCBI Taxonomy" id="3870"/>
    <lineage>
        <taxon>Eukaryota</taxon>
        <taxon>Viridiplantae</taxon>
        <taxon>Streptophyta</taxon>
        <taxon>Embryophyta</taxon>
        <taxon>Tracheophyta</taxon>
        <taxon>Spermatophyta</taxon>
        <taxon>Magnoliopsida</taxon>
        <taxon>eudicotyledons</taxon>
        <taxon>Gunneridae</taxon>
        <taxon>Pentapetalae</taxon>
        <taxon>rosids</taxon>
        <taxon>fabids</taxon>
        <taxon>Fabales</taxon>
        <taxon>Fabaceae</taxon>
        <taxon>Papilionoideae</taxon>
        <taxon>50 kb inversion clade</taxon>
        <taxon>genistoids sensu lato</taxon>
        <taxon>core genistoids</taxon>
        <taxon>Genisteae</taxon>
        <taxon>Lupinus</taxon>
    </lineage>
</organism>
<proteinExistence type="predicted"/>
<name>A0A6A4NXF2_LUPAL</name>
<dbReference type="EMBL" id="WOCE01000020">
    <property type="protein sequence ID" value="KAE9591207.1"/>
    <property type="molecule type" value="Genomic_DNA"/>
</dbReference>
<accession>A0A6A4NXF2</accession>
<feature type="signal peptide" evidence="1">
    <location>
        <begin position="1"/>
        <end position="27"/>
    </location>
</feature>
<comment type="caution">
    <text evidence="2">The sequence shown here is derived from an EMBL/GenBank/DDBJ whole genome shotgun (WGS) entry which is preliminary data.</text>
</comment>
<evidence type="ECO:0000313" key="3">
    <source>
        <dbReference type="Proteomes" id="UP000447434"/>
    </source>
</evidence>